<gene>
    <name evidence="2" type="ORF">SPV1_09228</name>
</gene>
<dbReference type="Pfam" id="PF06186">
    <property type="entry name" value="DUF992"/>
    <property type="match status" value="1"/>
</dbReference>
<evidence type="ECO:0008006" key="4">
    <source>
        <dbReference type="Google" id="ProtNLM"/>
    </source>
</evidence>
<evidence type="ECO:0000256" key="1">
    <source>
        <dbReference type="SAM" id="SignalP"/>
    </source>
</evidence>
<comment type="caution">
    <text evidence="2">The sequence shown here is derived from an EMBL/GenBank/DDBJ whole genome shotgun (WGS) entry which is preliminary data.</text>
</comment>
<accession>Q0F019</accession>
<keyword evidence="3" id="KW-1185">Reference proteome</keyword>
<dbReference type="RefSeq" id="WP_009849366.1">
    <property type="nucleotide sequence ID" value="NZ_DS022294.1"/>
</dbReference>
<dbReference type="STRING" id="314344.AL013_11435"/>
<dbReference type="AlphaFoldDB" id="Q0F019"/>
<dbReference type="InParanoid" id="Q0F019"/>
<reference evidence="2 3" key="1">
    <citation type="submission" date="2006-09" db="EMBL/GenBank/DDBJ databases">
        <authorList>
            <person name="Emerson D."/>
            <person name="Ferriera S."/>
            <person name="Johnson J."/>
            <person name="Kravitz S."/>
            <person name="Halpern A."/>
            <person name="Remington K."/>
            <person name="Beeson K."/>
            <person name="Tran B."/>
            <person name="Rogers Y.-H."/>
            <person name="Friedman R."/>
            <person name="Venter J.C."/>
        </authorList>
    </citation>
    <scope>NUCLEOTIDE SEQUENCE [LARGE SCALE GENOMIC DNA]</scope>
    <source>
        <strain evidence="2 3">PV-1</strain>
    </source>
</reference>
<evidence type="ECO:0000313" key="2">
    <source>
        <dbReference type="EMBL" id="EAU54865.1"/>
    </source>
</evidence>
<dbReference type="OrthoDB" id="5293597at2"/>
<dbReference type="InterPro" id="IPR009333">
    <property type="entry name" value="DUF992"/>
</dbReference>
<proteinExistence type="predicted"/>
<feature type="chain" id="PRO_5004171423" description="DUF992 domain-containing protein" evidence="1">
    <location>
        <begin position="22"/>
        <end position="165"/>
    </location>
</feature>
<feature type="signal peptide" evidence="1">
    <location>
        <begin position="1"/>
        <end position="21"/>
    </location>
</feature>
<dbReference type="HOGENOM" id="CLU_109378_1_1_0"/>
<dbReference type="EMBL" id="AATS01000005">
    <property type="protein sequence ID" value="EAU54865.1"/>
    <property type="molecule type" value="Genomic_DNA"/>
</dbReference>
<protein>
    <recommendedName>
        <fullName evidence="4">DUF992 domain-containing protein</fullName>
    </recommendedName>
</protein>
<dbReference type="Proteomes" id="UP000005297">
    <property type="component" value="Unassembled WGS sequence"/>
</dbReference>
<organism evidence="2 3">
    <name type="scientific">Mariprofundus ferrooxydans PV-1</name>
    <dbReference type="NCBI Taxonomy" id="314345"/>
    <lineage>
        <taxon>Bacteria</taxon>
        <taxon>Pseudomonadati</taxon>
        <taxon>Pseudomonadota</taxon>
        <taxon>Candidatius Mariprofundia</taxon>
        <taxon>Mariprofundales</taxon>
        <taxon>Mariprofundaceae</taxon>
        <taxon>Mariprofundus</taxon>
    </lineage>
</organism>
<keyword evidence="1" id="KW-0732">Signal</keyword>
<name>Q0F019_9PROT</name>
<dbReference type="PROSITE" id="PS51257">
    <property type="entry name" value="PROKAR_LIPOPROTEIN"/>
    <property type="match status" value="1"/>
</dbReference>
<evidence type="ECO:0000313" key="3">
    <source>
        <dbReference type="Proteomes" id="UP000005297"/>
    </source>
</evidence>
<sequence>MKQILTGICLGILLLSACNSAADEAAAPTHQIGTLTCNILPHSGFNLLIHSTSEIRCTFTPLNGNRVEKYKGETGIEFGVDMSFNKRTEMAYSVLSDHFSPGTGQLSGKYSGVGGGVTLGVSVGNSAPIRNHDKNISLQPVQSRNSGAGVAGGFTYLYLEPDNSQ</sequence>